<dbReference type="Proteomes" id="UP001287356">
    <property type="component" value="Unassembled WGS sequence"/>
</dbReference>
<reference evidence="2" key="1">
    <citation type="journal article" date="2023" name="Mol. Phylogenet. Evol.">
        <title>Genome-scale phylogeny and comparative genomics of the fungal order Sordariales.</title>
        <authorList>
            <person name="Hensen N."/>
            <person name="Bonometti L."/>
            <person name="Westerberg I."/>
            <person name="Brannstrom I.O."/>
            <person name="Guillou S."/>
            <person name="Cros-Aarteil S."/>
            <person name="Calhoun S."/>
            <person name="Haridas S."/>
            <person name="Kuo A."/>
            <person name="Mondo S."/>
            <person name="Pangilinan J."/>
            <person name="Riley R."/>
            <person name="LaButti K."/>
            <person name="Andreopoulos B."/>
            <person name="Lipzen A."/>
            <person name="Chen C."/>
            <person name="Yan M."/>
            <person name="Daum C."/>
            <person name="Ng V."/>
            <person name="Clum A."/>
            <person name="Steindorff A."/>
            <person name="Ohm R.A."/>
            <person name="Martin F."/>
            <person name="Silar P."/>
            <person name="Natvig D.O."/>
            <person name="Lalanne C."/>
            <person name="Gautier V."/>
            <person name="Ament-Velasquez S.L."/>
            <person name="Kruys A."/>
            <person name="Hutchinson M.I."/>
            <person name="Powell A.J."/>
            <person name="Barry K."/>
            <person name="Miller A.N."/>
            <person name="Grigoriev I.V."/>
            <person name="Debuchy R."/>
            <person name="Gladieux P."/>
            <person name="Hiltunen Thoren M."/>
            <person name="Johannesson H."/>
        </authorList>
    </citation>
    <scope>NUCLEOTIDE SEQUENCE</scope>
    <source>
        <strain evidence="2">CBS 958.72</strain>
    </source>
</reference>
<feature type="compositionally biased region" description="Basic and acidic residues" evidence="1">
    <location>
        <begin position="198"/>
        <end position="207"/>
    </location>
</feature>
<dbReference type="AlphaFoldDB" id="A0AAE0NJR0"/>
<feature type="compositionally biased region" description="Low complexity" evidence="1">
    <location>
        <begin position="158"/>
        <end position="168"/>
    </location>
</feature>
<evidence type="ECO:0000313" key="2">
    <source>
        <dbReference type="EMBL" id="KAK3382789.1"/>
    </source>
</evidence>
<accession>A0AAE0NJR0</accession>
<reference evidence="2" key="2">
    <citation type="submission" date="2023-06" db="EMBL/GenBank/DDBJ databases">
        <authorList>
            <consortium name="Lawrence Berkeley National Laboratory"/>
            <person name="Haridas S."/>
            <person name="Hensen N."/>
            <person name="Bonometti L."/>
            <person name="Westerberg I."/>
            <person name="Brannstrom I.O."/>
            <person name="Guillou S."/>
            <person name="Cros-Aarteil S."/>
            <person name="Calhoun S."/>
            <person name="Kuo A."/>
            <person name="Mondo S."/>
            <person name="Pangilinan J."/>
            <person name="Riley R."/>
            <person name="Labutti K."/>
            <person name="Andreopoulos B."/>
            <person name="Lipzen A."/>
            <person name="Chen C."/>
            <person name="Yanf M."/>
            <person name="Daum C."/>
            <person name="Ng V."/>
            <person name="Clum A."/>
            <person name="Steindorff A."/>
            <person name="Ohm R."/>
            <person name="Martin F."/>
            <person name="Silar P."/>
            <person name="Natvig D."/>
            <person name="Lalanne C."/>
            <person name="Gautier V."/>
            <person name="Ament-Velasquez S.L."/>
            <person name="Kruys A."/>
            <person name="Hutchinson M.I."/>
            <person name="Powell A.J."/>
            <person name="Barry K."/>
            <person name="Miller A.N."/>
            <person name="Grigoriev I.V."/>
            <person name="Debuchy R."/>
            <person name="Gladieux P."/>
            <person name="Thoren M.H."/>
            <person name="Johannesson H."/>
        </authorList>
    </citation>
    <scope>NUCLEOTIDE SEQUENCE</scope>
    <source>
        <strain evidence="2">CBS 958.72</strain>
    </source>
</reference>
<feature type="compositionally biased region" description="Basic and acidic residues" evidence="1">
    <location>
        <begin position="254"/>
        <end position="263"/>
    </location>
</feature>
<feature type="compositionally biased region" description="Low complexity" evidence="1">
    <location>
        <begin position="468"/>
        <end position="504"/>
    </location>
</feature>
<evidence type="ECO:0000256" key="1">
    <source>
        <dbReference type="SAM" id="MobiDB-lite"/>
    </source>
</evidence>
<proteinExistence type="predicted"/>
<gene>
    <name evidence="2" type="ORF">B0T24DRAFT_672748</name>
</gene>
<feature type="region of interest" description="Disordered" evidence="1">
    <location>
        <begin position="408"/>
        <end position="521"/>
    </location>
</feature>
<dbReference type="EMBL" id="JAULSN010000001">
    <property type="protein sequence ID" value="KAK3382789.1"/>
    <property type="molecule type" value="Genomic_DNA"/>
</dbReference>
<feature type="region of interest" description="Disordered" evidence="1">
    <location>
        <begin position="158"/>
        <end position="209"/>
    </location>
</feature>
<feature type="compositionally biased region" description="Gly residues" evidence="1">
    <location>
        <begin position="421"/>
        <end position="434"/>
    </location>
</feature>
<feature type="compositionally biased region" description="Basic residues" evidence="1">
    <location>
        <begin position="229"/>
        <end position="253"/>
    </location>
</feature>
<sequence>MFHVVQIAFGDLDNNGDTHNARLFHAAFNTEKTDPTLRPASDDLLFDLGISWREAPIEEETRAYLSSKTGGTFGGNGNPVSAVNAINCMKVEGKSREDLKHLDAFVAIDQYDPPVHDEAIRAQLNPERCAMELNDGFRHRYGARSPATEAVTITTTTTVQTTSVPSPQGHISNHHRGSCDHHRSPGRLNNHRQGRLSSRHECNHDHYSPGSSRDYLRGYFNYQCGKLRSRHKHHGGHSKHHRSGCRLRSHHKDSRHDGHHHSWDNLGNRLRGCSGDPQGRLSNSRSSAATTTAKATLINLGADIIGFGVSEGLAFDISCYNPDPQMGSGMLPGFFNEALYSWSQTLFILWGALSDIKRACHSDAEVFRGGYSVSREWRLQMPPNVAPHEIFTNTRLRSKIIYLENITGNQRSRTGKQQSGSGSGSDSGAGGGGNCNVPSIPSIPRTPGIPRIPNSNTQDGGGGGGSGNLSNPSSNNDGRVRGSANSDNSSQNNKNNAPSNIIKNHASTTEASDSIRHGTKT</sequence>
<keyword evidence="3" id="KW-1185">Reference proteome</keyword>
<name>A0AAE0NJR0_9PEZI</name>
<feature type="compositionally biased region" description="Polar residues" evidence="1">
    <location>
        <begin position="408"/>
        <end position="418"/>
    </location>
</feature>
<evidence type="ECO:0000313" key="3">
    <source>
        <dbReference type="Proteomes" id="UP001287356"/>
    </source>
</evidence>
<organism evidence="2 3">
    <name type="scientific">Lasiosphaeria ovina</name>
    <dbReference type="NCBI Taxonomy" id="92902"/>
    <lineage>
        <taxon>Eukaryota</taxon>
        <taxon>Fungi</taxon>
        <taxon>Dikarya</taxon>
        <taxon>Ascomycota</taxon>
        <taxon>Pezizomycotina</taxon>
        <taxon>Sordariomycetes</taxon>
        <taxon>Sordariomycetidae</taxon>
        <taxon>Sordariales</taxon>
        <taxon>Lasiosphaeriaceae</taxon>
        <taxon>Lasiosphaeria</taxon>
    </lineage>
</organism>
<comment type="caution">
    <text evidence="2">The sequence shown here is derived from an EMBL/GenBank/DDBJ whole genome shotgun (WGS) entry which is preliminary data.</text>
</comment>
<feature type="region of interest" description="Disordered" evidence="1">
    <location>
        <begin position="229"/>
        <end position="269"/>
    </location>
</feature>
<protein>
    <submittedName>
        <fullName evidence="2">Uncharacterized protein</fullName>
    </submittedName>
</protein>